<keyword evidence="1" id="KW-0812">Transmembrane</keyword>
<accession>A0A3P6NP43</accession>
<feature type="transmembrane region" description="Helical" evidence="1">
    <location>
        <begin position="247"/>
        <end position="267"/>
    </location>
</feature>
<dbReference type="GO" id="GO:0018996">
    <property type="term" value="P:molting cycle, collagen and cuticulin-based cuticle"/>
    <property type="evidence" value="ECO:0007669"/>
    <property type="project" value="TreeGrafter"/>
</dbReference>
<dbReference type="InterPro" id="IPR001036">
    <property type="entry name" value="Acrflvin-R"/>
</dbReference>
<dbReference type="GO" id="GO:0022857">
    <property type="term" value="F:transmembrane transporter activity"/>
    <property type="evidence" value="ECO:0007669"/>
    <property type="project" value="InterPro"/>
</dbReference>
<dbReference type="OrthoDB" id="6510177at2759"/>
<sequence length="406" mass="46274">MRSYCRWLSSGFTTTIVFILLLAYWKASISGALVAKGRLFPEKLFLHDSPMNEVSEIHRKIIMPSYTFVTIFVTRPGDLSNSTMLNRMKNMVAEFEAMPECKGPRFTHFWLRDYEVYLETKDEEAGVGADDDYTSSDLKKFLEWPEYESWGGFMKFDNQTNRFKAFYVTIVYGGANQSDWTQRHISLRRRHLFYRTSDIGASVYEDEALFTDQIETLLPTTLQALFVSLACMAVVCYIFMANIFTALIAVTSITSVCIGVFGFLTLWDVDLDPVSMTTIIMSVGLSVDFPAHITYHYHRTGLNPNLTSAQERLEHSFTAIGFPLLQCSLSTIIFVLVLLLVPCYMSEVSIVLVISLGTVHALVAVPALLCALSNTYQYFSLLRDNKVFIHSILFHSKVQYFCFFLL</sequence>
<dbReference type="InterPro" id="IPR051697">
    <property type="entry name" value="Patched_domain-protein"/>
</dbReference>
<feature type="transmembrane region" description="Helical" evidence="1">
    <location>
        <begin position="222"/>
        <end position="240"/>
    </location>
</feature>
<keyword evidence="1" id="KW-0472">Membrane</keyword>
<evidence type="ECO:0000313" key="2">
    <source>
        <dbReference type="EMBL" id="VDK28366.1"/>
    </source>
</evidence>
<organism evidence="2 3">
    <name type="scientific">Gongylonema pulchrum</name>
    <dbReference type="NCBI Taxonomy" id="637853"/>
    <lineage>
        <taxon>Eukaryota</taxon>
        <taxon>Metazoa</taxon>
        <taxon>Ecdysozoa</taxon>
        <taxon>Nematoda</taxon>
        <taxon>Chromadorea</taxon>
        <taxon>Rhabditida</taxon>
        <taxon>Spirurina</taxon>
        <taxon>Spiruromorpha</taxon>
        <taxon>Spiruroidea</taxon>
        <taxon>Gongylonematidae</taxon>
        <taxon>Gongylonema</taxon>
    </lineage>
</organism>
<keyword evidence="3" id="KW-1185">Reference proteome</keyword>
<dbReference type="Gene3D" id="1.20.1640.10">
    <property type="entry name" value="Multidrug efflux transporter AcrB transmembrane domain"/>
    <property type="match status" value="1"/>
</dbReference>
<evidence type="ECO:0000313" key="3">
    <source>
        <dbReference type="Proteomes" id="UP000271098"/>
    </source>
</evidence>
<dbReference type="PANTHER" id="PTHR10796">
    <property type="entry name" value="PATCHED-RELATED"/>
    <property type="match status" value="1"/>
</dbReference>
<protein>
    <recommendedName>
        <fullName evidence="4">SSD domain-containing protein</fullName>
    </recommendedName>
</protein>
<dbReference type="SUPFAM" id="SSF82866">
    <property type="entry name" value="Multidrug efflux transporter AcrB transmembrane domain"/>
    <property type="match status" value="1"/>
</dbReference>
<dbReference type="Proteomes" id="UP000271098">
    <property type="component" value="Unassembled WGS sequence"/>
</dbReference>
<dbReference type="EMBL" id="UYRT01000566">
    <property type="protein sequence ID" value="VDK28366.1"/>
    <property type="molecule type" value="Genomic_DNA"/>
</dbReference>
<dbReference type="PRINTS" id="PR00702">
    <property type="entry name" value="ACRIFLAVINRP"/>
</dbReference>
<dbReference type="GO" id="GO:0006897">
    <property type="term" value="P:endocytosis"/>
    <property type="evidence" value="ECO:0007669"/>
    <property type="project" value="TreeGrafter"/>
</dbReference>
<feature type="transmembrane region" description="Helical" evidence="1">
    <location>
        <begin position="317"/>
        <end position="342"/>
    </location>
</feature>
<dbReference type="PANTHER" id="PTHR10796:SF95">
    <property type="entry name" value="SSD DOMAIN-CONTAINING PROTEIN"/>
    <property type="match status" value="1"/>
</dbReference>
<dbReference type="GO" id="GO:0005886">
    <property type="term" value="C:plasma membrane"/>
    <property type="evidence" value="ECO:0007669"/>
    <property type="project" value="TreeGrafter"/>
</dbReference>
<keyword evidence="1" id="KW-1133">Transmembrane helix</keyword>
<dbReference type="AlphaFoldDB" id="A0A3P6NP43"/>
<evidence type="ECO:0008006" key="4">
    <source>
        <dbReference type="Google" id="ProtNLM"/>
    </source>
</evidence>
<reference evidence="2 3" key="1">
    <citation type="submission" date="2018-11" db="EMBL/GenBank/DDBJ databases">
        <authorList>
            <consortium name="Pathogen Informatics"/>
        </authorList>
    </citation>
    <scope>NUCLEOTIDE SEQUENCE [LARGE SCALE GENOMIC DNA]</scope>
</reference>
<name>A0A3P6NP43_9BILA</name>
<evidence type="ECO:0000256" key="1">
    <source>
        <dbReference type="SAM" id="Phobius"/>
    </source>
</evidence>
<dbReference type="GO" id="GO:0030659">
    <property type="term" value="C:cytoplasmic vesicle membrane"/>
    <property type="evidence" value="ECO:0007669"/>
    <property type="project" value="TreeGrafter"/>
</dbReference>
<feature type="transmembrane region" description="Helical" evidence="1">
    <location>
        <begin position="348"/>
        <end position="372"/>
    </location>
</feature>
<gene>
    <name evidence="2" type="ORF">GPUH_LOCUS599</name>
</gene>
<proteinExistence type="predicted"/>
<feature type="transmembrane region" description="Helical" evidence="1">
    <location>
        <begin position="7"/>
        <end position="25"/>
    </location>
</feature>